<organism evidence="1">
    <name type="scientific">hydrothermal vent metagenome</name>
    <dbReference type="NCBI Taxonomy" id="652676"/>
    <lineage>
        <taxon>unclassified sequences</taxon>
        <taxon>metagenomes</taxon>
        <taxon>ecological metagenomes</taxon>
    </lineage>
</organism>
<dbReference type="AlphaFoldDB" id="A0A3B1BGY9"/>
<sequence length="405" mass="44488">MEYQMKPSNYILKLISLVGLLLCGAQWAYANVTTVSTSSSPQQAALGRTSTVVVNWSVQGSITVYAPVNPATIKSGPLQFTAPDLTVLGSQAKTLTKPNITGSYNVTFTETVTIPSSVIYSAYKRGDTALLIQRRFWDTSDPGYTVPVTAAATVTITSSAAAGFNISRQELAFDNGSYTRRILRDEPIHAVAQFKYSGSGLLRGVWELATPSTTYGEPVYRRLKNVRKFFGAGGTETLRSPPLESNQQGRYLIRFRVEEPATGFDDLVLEYFVGQEMAHIIAPPITLELIAPNHGTFLHPKTTFHWRKIANAKAYRLDLYKKNASLEFPVEGAKVGENKSAKNPNTLVGAPATGKLVPATTTQLLLSAISRERLQPGYRYWWRIIAIGTDGSVISQSPVREIRFQ</sequence>
<dbReference type="EMBL" id="UOFX01000056">
    <property type="protein sequence ID" value="VAX09730.1"/>
    <property type="molecule type" value="Genomic_DNA"/>
</dbReference>
<accession>A0A3B1BGY9</accession>
<protein>
    <submittedName>
        <fullName evidence="1">Uncharacterized protein</fullName>
    </submittedName>
</protein>
<reference evidence="1" key="1">
    <citation type="submission" date="2018-06" db="EMBL/GenBank/DDBJ databases">
        <authorList>
            <person name="Zhirakovskaya E."/>
        </authorList>
    </citation>
    <scope>NUCLEOTIDE SEQUENCE</scope>
</reference>
<gene>
    <name evidence="1" type="ORF">MNBD_GAMMA26-1182</name>
</gene>
<evidence type="ECO:0000313" key="1">
    <source>
        <dbReference type="EMBL" id="VAX09730.1"/>
    </source>
</evidence>
<proteinExistence type="predicted"/>
<name>A0A3B1BGY9_9ZZZZ</name>